<accession>A0AAW1XUH0</accession>
<sequence>MKPNLVAFLQFPHFHNLLYPVCLQNVTPGILPVFEDQLMLGFFVTVVNGDQSANIAVDSLRQALVQEGQNMALDQIIGHQKPTPLSNVTDRQLLLDLPEVVDS</sequence>
<comment type="caution">
    <text evidence="1">The sequence shown here is derived from an EMBL/GenBank/DDBJ whole genome shotgun (WGS) entry which is preliminary data.</text>
</comment>
<organism evidence="1 2">
    <name type="scientific">Rubus argutus</name>
    <name type="common">Southern blackberry</name>
    <dbReference type="NCBI Taxonomy" id="59490"/>
    <lineage>
        <taxon>Eukaryota</taxon>
        <taxon>Viridiplantae</taxon>
        <taxon>Streptophyta</taxon>
        <taxon>Embryophyta</taxon>
        <taxon>Tracheophyta</taxon>
        <taxon>Spermatophyta</taxon>
        <taxon>Magnoliopsida</taxon>
        <taxon>eudicotyledons</taxon>
        <taxon>Gunneridae</taxon>
        <taxon>Pentapetalae</taxon>
        <taxon>rosids</taxon>
        <taxon>fabids</taxon>
        <taxon>Rosales</taxon>
        <taxon>Rosaceae</taxon>
        <taxon>Rosoideae</taxon>
        <taxon>Rosoideae incertae sedis</taxon>
        <taxon>Rubus</taxon>
    </lineage>
</organism>
<gene>
    <name evidence="1" type="ORF">M0R45_016923</name>
</gene>
<dbReference type="AlphaFoldDB" id="A0AAW1XUH0"/>
<evidence type="ECO:0000313" key="1">
    <source>
        <dbReference type="EMBL" id="KAK9940254.1"/>
    </source>
</evidence>
<name>A0AAW1XUH0_RUBAR</name>
<proteinExistence type="predicted"/>
<reference evidence="1 2" key="1">
    <citation type="journal article" date="2023" name="G3 (Bethesda)">
        <title>A chromosome-length genome assembly and annotation of blackberry (Rubus argutus, cv. 'Hillquist').</title>
        <authorList>
            <person name="Bruna T."/>
            <person name="Aryal R."/>
            <person name="Dudchenko O."/>
            <person name="Sargent D.J."/>
            <person name="Mead D."/>
            <person name="Buti M."/>
            <person name="Cavallini A."/>
            <person name="Hytonen T."/>
            <person name="Andres J."/>
            <person name="Pham M."/>
            <person name="Weisz D."/>
            <person name="Mascagni F."/>
            <person name="Usai G."/>
            <person name="Natali L."/>
            <person name="Bassil N."/>
            <person name="Fernandez G.E."/>
            <person name="Lomsadze A."/>
            <person name="Armour M."/>
            <person name="Olukolu B."/>
            <person name="Poorten T."/>
            <person name="Britton C."/>
            <person name="Davik J."/>
            <person name="Ashrafi H."/>
            <person name="Aiden E.L."/>
            <person name="Borodovsky M."/>
            <person name="Worthington M."/>
        </authorList>
    </citation>
    <scope>NUCLEOTIDE SEQUENCE [LARGE SCALE GENOMIC DNA]</scope>
    <source>
        <strain evidence="1">PI 553951</strain>
    </source>
</reference>
<keyword evidence="2" id="KW-1185">Reference proteome</keyword>
<evidence type="ECO:0000313" key="2">
    <source>
        <dbReference type="Proteomes" id="UP001457282"/>
    </source>
</evidence>
<protein>
    <submittedName>
        <fullName evidence="1">Uncharacterized protein</fullName>
    </submittedName>
</protein>
<dbReference type="Proteomes" id="UP001457282">
    <property type="component" value="Unassembled WGS sequence"/>
</dbReference>
<dbReference type="EMBL" id="JBEDUW010000003">
    <property type="protein sequence ID" value="KAK9940254.1"/>
    <property type="molecule type" value="Genomic_DNA"/>
</dbReference>